<keyword evidence="1" id="KW-0446">Lipid-binding</keyword>
<dbReference type="InterPro" id="IPR000528">
    <property type="entry name" value="Plant_nsLTP"/>
</dbReference>
<dbReference type="Gene3D" id="1.10.110.10">
    <property type="entry name" value="Plant lipid-transfer and hydrophobic proteins"/>
    <property type="match status" value="2"/>
</dbReference>
<comment type="similarity">
    <text evidence="1">Belongs to the plant LTP family.</text>
</comment>
<dbReference type="GO" id="GO:0006869">
    <property type="term" value="P:lipid transport"/>
    <property type="evidence" value="ECO:0007669"/>
    <property type="project" value="InterPro"/>
</dbReference>
<sequence>MAPATIRGGRAVAPAALLVVAALLAVVALAPRGASAALSCSTVYTTLLPCLGYVQSGGMVRKECCAGIKNLVSRAGSTPDRRAACSCLKTIAAGAAGGPYLSRAEGLPGRCGVQPPFKISPDVNCNSSMACAGNKGRRSLAPALLVMASLMAVVAVVPRGASAALSCSTVYNTLMPCLGYVQSGGEVPQACCGGIKNIVATASSTTDRRAACTCLKNVARGVAAGPYLSRATGLPGRCGVQLPYKISPNVNCNSYVTSNPNWF</sequence>
<feature type="domain" description="Bifunctional inhibitor/plant lipid transfer protein/seed storage helical" evidence="3">
    <location>
        <begin position="167"/>
        <end position="252"/>
    </location>
</feature>
<dbReference type="GO" id="GO:0008289">
    <property type="term" value="F:lipid binding"/>
    <property type="evidence" value="ECO:0007669"/>
    <property type="project" value="UniProtKB-KW"/>
</dbReference>
<dbReference type="SUPFAM" id="SSF47699">
    <property type="entry name" value="Bifunctional inhibitor/lipid-transfer protein/seed storage 2S albumin"/>
    <property type="match status" value="2"/>
</dbReference>
<dbReference type="PANTHER" id="PTHR33076">
    <property type="entry name" value="NON-SPECIFIC LIPID-TRANSFER PROTEIN 2-RELATED"/>
    <property type="match status" value="1"/>
</dbReference>
<gene>
    <name evidence="4" type="ORF">QYE76_014031</name>
</gene>
<evidence type="ECO:0000313" key="4">
    <source>
        <dbReference type="EMBL" id="KAK1697334.1"/>
    </source>
</evidence>
<feature type="domain" description="Bifunctional inhibitor/plant lipid transfer protein/seed storage helical" evidence="3">
    <location>
        <begin position="40"/>
        <end position="125"/>
    </location>
</feature>
<feature type="signal peptide" evidence="2">
    <location>
        <begin position="1"/>
        <end position="36"/>
    </location>
</feature>
<organism evidence="4 5">
    <name type="scientific">Lolium multiflorum</name>
    <name type="common">Italian ryegrass</name>
    <name type="synonym">Lolium perenne subsp. multiflorum</name>
    <dbReference type="NCBI Taxonomy" id="4521"/>
    <lineage>
        <taxon>Eukaryota</taxon>
        <taxon>Viridiplantae</taxon>
        <taxon>Streptophyta</taxon>
        <taxon>Embryophyta</taxon>
        <taxon>Tracheophyta</taxon>
        <taxon>Spermatophyta</taxon>
        <taxon>Magnoliopsida</taxon>
        <taxon>Liliopsida</taxon>
        <taxon>Poales</taxon>
        <taxon>Poaceae</taxon>
        <taxon>BOP clade</taxon>
        <taxon>Pooideae</taxon>
        <taxon>Poodae</taxon>
        <taxon>Poeae</taxon>
        <taxon>Poeae Chloroplast Group 2 (Poeae type)</taxon>
        <taxon>Loliodinae</taxon>
        <taxon>Loliinae</taxon>
        <taxon>Lolium</taxon>
    </lineage>
</organism>
<dbReference type="EMBL" id="JAUUTY010000001">
    <property type="protein sequence ID" value="KAK1697334.1"/>
    <property type="molecule type" value="Genomic_DNA"/>
</dbReference>
<keyword evidence="1" id="KW-0813">Transport</keyword>
<evidence type="ECO:0000256" key="1">
    <source>
        <dbReference type="RuleBase" id="RU000628"/>
    </source>
</evidence>
<evidence type="ECO:0000259" key="3">
    <source>
        <dbReference type="SMART" id="SM00499"/>
    </source>
</evidence>
<dbReference type="InterPro" id="IPR036312">
    <property type="entry name" value="Bifun_inhib/LTP/seed_sf"/>
</dbReference>
<dbReference type="Proteomes" id="UP001231189">
    <property type="component" value="Unassembled WGS sequence"/>
</dbReference>
<evidence type="ECO:0000313" key="5">
    <source>
        <dbReference type="Proteomes" id="UP001231189"/>
    </source>
</evidence>
<dbReference type="InterPro" id="IPR016140">
    <property type="entry name" value="Bifunc_inhib/LTP/seed_store"/>
</dbReference>
<comment type="caution">
    <text evidence="4">The sequence shown here is derived from an EMBL/GenBank/DDBJ whole genome shotgun (WGS) entry which is preliminary data.</text>
</comment>
<protein>
    <recommendedName>
        <fullName evidence="1">Non-specific lipid-transfer protein</fullName>
    </recommendedName>
</protein>
<feature type="chain" id="PRO_5042020851" description="Non-specific lipid-transfer protein" evidence="2">
    <location>
        <begin position="37"/>
        <end position="263"/>
    </location>
</feature>
<comment type="function">
    <text evidence="1">Plant non-specific lipid-transfer proteins transfer phospholipids as well as galactolipids across membranes. May play a role in wax or cutin deposition in the cell walls of expanding epidermal cells and certain secretory tissues.</text>
</comment>
<accession>A0AAD8U578</accession>
<name>A0AAD8U578_LOLMU</name>
<dbReference type="AlphaFoldDB" id="A0AAD8U578"/>
<keyword evidence="2" id="KW-0732">Signal</keyword>
<proteinExistence type="inferred from homology"/>
<dbReference type="CDD" id="cd01960">
    <property type="entry name" value="nsLTP1"/>
    <property type="match status" value="2"/>
</dbReference>
<reference evidence="4" key="1">
    <citation type="submission" date="2023-07" db="EMBL/GenBank/DDBJ databases">
        <title>A chromosome-level genome assembly of Lolium multiflorum.</title>
        <authorList>
            <person name="Chen Y."/>
            <person name="Copetti D."/>
            <person name="Kolliker R."/>
            <person name="Studer B."/>
        </authorList>
    </citation>
    <scope>NUCLEOTIDE SEQUENCE</scope>
    <source>
        <strain evidence="4">02402/16</strain>
        <tissue evidence="4">Leaf</tissue>
    </source>
</reference>
<dbReference type="SMART" id="SM00499">
    <property type="entry name" value="AAI"/>
    <property type="match status" value="2"/>
</dbReference>
<evidence type="ECO:0000256" key="2">
    <source>
        <dbReference type="SAM" id="SignalP"/>
    </source>
</evidence>
<dbReference type="Pfam" id="PF00234">
    <property type="entry name" value="Tryp_alpha_amyl"/>
    <property type="match status" value="2"/>
</dbReference>
<keyword evidence="5" id="KW-1185">Reference proteome</keyword>
<dbReference type="PRINTS" id="PR00382">
    <property type="entry name" value="LIPIDTRNSFER"/>
</dbReference>